<organism evidence="2 3">
    <name type="scientific">Lophium mytilinum</name>
    <dbReference type="NCBI Taxonomy" id="390894"/>
    <lineage>
        <taxon>Eukaryota</taxon>
        <taxon>Fungi</taxon>
        <taxon>Dikarya</taxon>
        <taxon>Ascomycota</taxon>
        <taxon>Pezizomycotina</taxon>
        <taxon>Dothideomycetes</taxon>
        <taxon>Pleosporomycetidae</taxon>
        <taxon>Mytilinidiales</taxon>
        <taxon>Mytilinidiaceae</taxon>
        <taxon>Lophium</taxon>
    </lineage>
</organism>
<evidence type="ECO:0000313" key="3">
    <source>
        <dbReference type="Proteomes" id="UP000799750"/>
    </source>
</evidence>
<proteinExistence type="predicted"/>
<dbReference type="EMBL" id="MU004184">
    <property type="protein sequence ID" value="KAF2499157.1"/>
    <property type="molecule type" value="Genomic_DNA"/>
</dbReference>
<dbReference type="Proteomes" id="UP000799750">
    <property type="component" value="Unassembled WGS sequence"/>
</dbReference>
<dbReference type="AlphaFoldDB" id="A0A6A6R6N7"/>
<evidence type="ECO:0000313" key="2">
    <source>
        <dbReference type="EMBL" id="KAF2499157.1"/>
    </source>
</evidence>
<accession>A0A6A6R6N7</accession>
<protein>
    <submittedName>
        <fullName evidence="2">Uncharacterized protein</fullName>
    </submittedName>
</protein>
<gene>
    <name evidence="2" type="ORF">BU16DRAFT_557493</name>
</gene>
<evidence type="ECO:0000256" key="1">
    <source>
        <dbReference type="SAM" id="MobiDB-lite"/>
    </source>
</evidence>
<keyword evidence="3" id="KW-1185">Reference proteome</keyword>
<reference evidence="2" key="1">
    <citation type="journal article" date="2020" name="Stud. Mycol.">
        <title>101 Dothideomycetes genomes: a test case for predicting lifestyles and emergence of pathogens.</title>
        <authorList>
            <person name="Haridas S."/>
            <person name="Albert R."/>
            <person name="Binder M."/>
            <person name="Bloem J."/>
            <person name="Labutti K."/>
            <person name="Salamov A."/>
            <person name="Andreopoulos B."/>
            <person name="Baker S."/>
            <person name="Barry K."/>
            <person name="Bills G."/>
            <person name="Bluhm B."/>
            <person name="Cannon C."/>
            <person name="Castanera R."/>
            <person name="Culley D."/>
            <person name="Daum C."/>
            <person name="Ezra D."/>
            <person name="Gonzalez J."/>
            <person name="Henrissat B."/>
            <person name="Kuo A."/>
            <person name="Liang C."/>
            <person name="Lipzen A."/>
            <person name="Lutzoni F."/>
            <person name="Magnuson J."/>
            <person name="Mondo S."/>
            <person name="Nolan M."/>
            <person name="Ohm R."/>
            <person name="Pangilinan J."/>
            <person name="Park H.-J."/>
            <person name="Ramirez L."/>
            <person name="Alfaro M."/>
            <person name="Sun H."/>
            <person name="Tritt A."/>
            <person name="Yoshinaga Y."/>
            <person name="Zwiers L.-H."/>
            <person name="Turgeon B."/>
            <person name="Goodwin S."/>
            <person name="Spatafora J."/>
            <person name="Crous P."/>
            <person name="Grigoriev I."/>
        </authorList>
    </citation>
    <scope>NUCLEOTIDE SEQUENCE</scope>
    <source>
        <strain evidence="2">CBS 269.34</strain>
    </source>
</reference>
<dbReference type="OrthoDB" id="5398685at2759"/>
<feature type="region of interest" description="Disordered" evidence="1">
    <location>
        <begin position="58"/>
        <end position="86"/>
    </location>
</feature>
<sequence length="86" mass="9176">MAAQQNGKPGNVLQEPDFAQAFQELARGEQTAAALESSLDKVERMMDEFLAKAEEEKEAKQALAGIGSKAKSQTTTVDSDTANDTS</sequence>
<feature type="compositionally biased region" description="Polar residues" evidence="1">
    <location>
        <begin position="70"/>
        <end position="86"/>
    </location>
</feature>
<name>A0A6A6R6N7_9PEZI</name>